<keyword evidence="3" id="KW-0805">Transcription regulation</keyword>
<evidence type="ECO:0000256" key="2">
    <source>
        <dbReference type="ARBA" id="ARBA00007688"/>
    </source>
</evidence>
<dbReference type="GO" id="GO:0046982">
    <property type="term" value="F:protein heterodimerization activity"/>
    <property type="evidence" value="ECO:0007669"/>
    <property type="project" value="InterPro"/>
</dbReference>
<dbReference type="GO" id="GO:0016251">
    <property type="term" value="F:RNA polymerase II general transcription initiation factor activity"/>
    <property type="evidence" value="ECO:0007669"/>
    <property type="project" value="InterPro"/>
</dbReference>
<dbReference type="Gene3D" id="1.10.20.10">
    <property type="entry name" value="Histone, subunit A"/>
    <property type="match status" value="1"/>
</dbReference>
<dbReference type="GO" id="GO:0005669">
    <property type="term" value="C:transcription factor TFIID complex"/>
    <property type="evidence" value="ECO:0007669"/>
    <property type="project" value="InterPro"/>
</dbReference>
<name>A0A183UCP9_TOXCA</name>
<evidence type="ECO:0000256" key="1">
    <source>
        <dbReference type="ARBA" id="ARBA00004123"/>
    </source>
</evidence>
<keyword evidence="10" id="KW-1185">Reference proteome</keyword>
<dbReference type="WBParaSite" id="TCNE_0000626901-mRNA-1">
    <property type="protein sequence ID" value="TCNE_0000626901-mRNA-1"/>
    <property type="gene ID" value="TCNE_0000626901"/>
</dbReference>
<keyword evidence="5" id="KW-0539">Nucleus</keyword>
<dbReference type="InterPro" id="IPR011442">
    <property type="entry name" value="TAF6_C"/>
</dbReference>
<protein>
    <recommendedName>
        <fullName evidence="6">Transcription initiation factor TFIID subunit 6</fullName>
    </recommendedName>
</protein>
<evidence type="ECO:0000256" key="3">
    <source>
        <dbReference type="ARBA" id="ARBA00023015"/>
    </source>
</evidence>
<dbReference type="AlphaFoldDB" id="A0A183UCP9"/>
<dbReference type="SUPFAM" id="SSF48371">
    <property type="entry name" value="ARM repeat"/>
    <property type="match status" value="1"/>
</dbReference>
<dbReference type="PANTHER" id="PTHR10221">
    <property type="entry name" value="TRANSCRIPTION INITIATION FACTOR TFIID SUBUNIT 6"/>
    <property type="match status" value="1"/>
</dbReference>
<proteinExistence type="inferred from homology"/>
<dbReference type="InterPro" id="IPR004823">
    <property type="entry name" value="TAF_TATA-bd_Histone-like_dom"/>
</dbReference>
<reference evidence="9 10" key="2">
    <citation type="submission" date="2018-11" db="EMBL/GenBank/DDBJ databases">
        <authorList>
            <consortium name="Pathogen Informatics"/>
        </authorList>
    </citation>
    <scope>NUCLEOTIDE SEQUENCE [LARGE SCALE GENOMIC DNA]</scope>
</reference>
<dbReference type="Gene3D" id="1.25.40.770">
    <property type="entry name" value="TAF6, C-terminal HEAT repeat domain"/>
    <property type="match status" value="1"/>
</dbReference>
<dbReference type="SMART" id="SM00803">
    <property type="entry name" value="TAF"/>
    <property type="match status" value="1"/>
</dbReference>
<sequence length="444" mass="48407">MRAPISDSEMPGDQNAINGGHFNGASTSANSSGSSSLPGTSSAEAECGAEYVKTAAETIGISNLSEQCASHIGASTTYVVKEVLEQAKKFAAHGRRKRVIADDFDAALAFKGYAPLFGFSSKEGVPFRLVGSTGPHWLVIDGEQPAVPENPTPILEEDASASAIVERIEATEQGPTILSQAAKMVRKTEQVQIKTMTTHALSVEQQIFFKEITEAIMGSDDARRTEALHSLQTDAGIQVLLPRFSLAIAEGVRCNIVHHNLAILIYLMRMIQSLASNPALCLDRCLHELLPSILSCILSKQLCARPDTDNHWALREFSSRLLSTICRAYNVNGLRSRITQVLTRVWRDEHSTLSTLYGSLYALNELGVDTIRAVVIPRAPQLSNDIKKAQSDKSNAADRIAADKIQNFVTKVLTNYVRTQRPTGLKDVNDYRSMFGGFGDAIFR</sequence>
<comment type="subcellular location">
    <subcellularLocation>
        <location evidence="1">Nucleus</location>
    </subcellularLocation>
</comment>
<dbReference type="SUPFAM" id="SSF47113">
    <property type="entry name" value="Histone-fold"/>
    <property type="match status" value="1"/>
</dbReference>
<dbReference type="Proteomes" id="UP000050794">
    <property type="component" value="Unassembled WGS sequence"/>
</dbReference>
<comment type="similarity">
    <text evidence="2">Belongs to the TAF6 family.</text>
</comment>
<reference evidence="11" key="1">
    <citation type="submission" date="2016-06" db="UniProtKB">
        <authorList>
            <consortium name="WormBaseParasite"/>
        </authorList>
    </citation>
    <scope>IDENTIFICATION</scope>
</reference>
<dbReference type="Pfam" id="PF02969">
    <property type="entry name" value="TAF"/>
    <property type="match status" value="1"/>
</dbReference>
<evidence type="ECO:0000256" key="4">
    <source>
        <dbReference type="ARBA" id="ARBA00023163"/>
    </source>
</evidence>
<dbReference type="EMBL" id="UYWY01019464">
    <property type="protein sequence ID" value="VDM37574.1"/>
    <property type="molecule type" value="Genomic_DNA"/>
</dbReference>
<dbReference type="InterPro" id="IPR009072">
    <property type="entry name" value="Histone-fold"/>
</dbReference>
<evidence type="ECO:0000313" key="10">
    <source>
        <dbReference type="Proteomes" id="UP000050794"/>
    </source>
</evidence>
<dbReference type="GO" id="GO:0003713">
    <property type="term" value="F:transcription coactivator activity"/>
    <property type="evidence" value="ECO:0007669"/>
    <property type="project" value="TreeGrafter"/>
</dbReference>
<evidence type="ECO:0000313" key="11">
    <source>
        <dbReference type="WBParaSite" id="TCNE_0000626901-mRNA-1"/>
    </source>
</evidence>
<feature type="domain" description="TATA box binding protein associated factor (TAF) histone-like fold" evidence="8">
    <location>
        <begin position="45"/>
        <end position="111"/>
    </location>
</feature>
<keyword evidence="4" id="KW-0804">Transcription</keyword>
<gene>
    <name evidence="9" type="ORF">TCNE_LOCUS6269</name>
</gene>
<dbReference type="GO" id="GO:0000124">
    <property type="term" value="C:SAGA complex"/>
    <property type="evidence" value="ECO:0007669"/>
    <property type="project" value="InterPro"/>
</dbReference>
<feature type="compositionally biased region" description="Low complexity" evidence="7">
    <location>
        <begin position="23"/>
        <end position="41"/>
    </location>
</feature>
<dbReference type="InterPro" id="IPR016024">
    <property type="entry name" value="ARM-type_fold"/>
</dbReference>
<dbReference type="InterPro" id="IPR037796">
    <property type="entry name" value="TAF6"/>
</dbReference>
<dbReference type="GO" id="GO:0051123">
    <property type="term" value="P:RNA polymerase II preinitiation complex assembly"/>
    <property type="evidence" value="ECO:0007669"/>
    <property type="project" value="TreeGrafter"/>
</dbReference>
<feature type="region of interest" description="Disordered" evidence="7">
    <location>
        <begin position="1"/>
        <end position="41"/>
    </location>
</feature>
<organism evidence="10 11">
    <name type="scientific">Toxocara canis</name>
    <name type="common">Canine roundworm</name>
    <dbReference type="NCBI Taxonomy" id="6265"/>
    <lineage>
        <taxon>Eukaryota</taxon>
        <taxon>Metazoa</taxon>
        <taxon>Ecdysozoa</taxon>
        <taxon>Nematoda</taxon>
        <taxon>Chromadorea</taxon>
        <taxon>Rhabditida</taxon>
        <taxon>Spirurina</taxon>
        <taxon>Ascaridomorpha</taxon>
        <taxon>Ascaridoidea</taxon>
        <taxon>Toxocaridae</taxon>
        <taxon>Toxocara</taxon>
    </lineage>
</organism>
<dbReference type="CDD" id="cd08050">
    <property type="entry name" value="TAF6C"/>
    <property type="match status" value="1"/>
</dbReference>
<evidence type="ECO:0000256" key="5">
    <source>
        <dbReference type="ARBA" id="ARBA00023242"/>
    </source>
</evidence>
<dbReference type="PANTHER" id="PTHR10221:SF9">
    <property type="entry name" value="TRANSCRIPTION INITIATION FACTOR TFIID SUBUNIT 6"/>
    <property type="match status" value="1"/>
</dbReference>
<dbReference type="CDD" id="cd22917">
    <property type="entry name" value="HFD_TAF6-like"/>
    <property type="match status" value="1"/>
</dbReference>
<dbReference type="InterPro" id="IPR046344">
    <property type="entry name" value="TAF6_C_sf"/>
</dbReference>
<evidence type="ECO:0000256" key="6">
    <source>
        <dbReference type="ARBA" id="ARBA00040091"/>
    </source>
</evidence>
<accession>A0A183UCP9</accession>
<evidence type="ECO:0000256" key="7">
    <source>
        <dbReference type="SAM" id="MobiDB-lite"/>
    </source>
</evidence>
<evidence type="ECO:0000313" key="9">
    <source>
        <dbReference type="EMBL" id="VDM37574.1"/>
    </source>
</evidence>
<evidence type="ECO:0000259" key="8">
    <source>
        <dbReference type="SMART" id="SM00803"/>
    </source>
</evidence>
<dbReference type="Pfam" id="PF07571">
    <property type="entry name" value="TAF6_C"/>
    <property type="match status" value="1"/>
</dbReference>
<dbReference type="FunFam" id="1.25.40.770:FF:000001">
    <property type="entry name" value="Transcription initiation factor TFIID subunit 6"/>
    <property type="match status" value="1"/>
</dbReference>
<dbReference type="GO" id="GO:0046695">
    <property type="term" value="C:SLIK (SAGA-like) complex"/>
    <property type="evidence" value="ECO:0007669"/>
    <property type="project" value="InterPro"/>
</dbReference>